<dbReference type="EMBL" id="MEXB01000013">
    <property type="protein sequence ID" value="OGC88046.1"/>
    <property type="molecule type" value="Genomic_DNA"/>
</dbReference>
<dbReference type="AlphaFoldDB" id="A0A1F4Y2N9"/>
<accession>A0A1F4Y2N9</accession>
<gene>
    <name evidence="3" type="ORF">A2419_00260</name>
</gene>
<comment type="caution">
    <text evidence="3">The sequence shown here is derived from an EMBL/GenBank/DDBJ whole genome shotgun (WGS) entry which is preliminary data.</text>
</comment>
<protein>
    <recommendedName>
        <fullName evidence="5">Fungal lipase-like domain-containing protein</fullName>
    </recommendedName>
</protein>
<evidence type="ECO:0000313" key="4">
    <source>
        <dbReference type="Proteomes" id="UP000176568"/>
    </source>
</evidence>
<proteinExistence type="predicted"/>
<feature type="signal peptide" evidence="2">
    <location>
        <begin position="1"/>
        <end position="25"/>
    </location>
</feature>
<sequence length="653" mass="71233">MKKPRFHIGLAIFLLLMFYPQGVFADVGNRCSPYGYTVMFVNGAFDTLENAKSNTAGLELLLSGSYKEEPVTVTLAYNPIHLAGLGDLAETVSQMLFNPISNYDFNNLLRELSQKDTTQKLLLVGHSQGALYTNSMYEYLTARGAPANTVGLYAVATPANYVAGGGTYVNSYEDKVIFGVREIAKRADAPLPLPSNVNISSGFAISDLPQTHRFLSYVQGAEDRMRSDIYRGLDLLKNYPVALEPKSCLTAPPDSFSDSAQRAVFGFVDPVADVAMKTFVSKYKDIADAVVSTLTIAQHGSRLISSAIDALFGHVGAVENLPLSPQNQEKDFNFVKKLYGSSLDQETYEELNSNQGASVALAVIPSIETEFVEYEDDESTTTINIISTANGSAQQTYVYTGGTGLPPPQPETTEDVSTTTPPETDDSPEPTTPPVQTETVPTTTPTSSPVVVTTPPQTPPPFTPEHSPINDTFNSFNSKAWQTFGQNVKNFDFNDGEDGECLRKGCAVGMGGNVYDTLIPRMFIQKDPGLASGAYTLYVKARSGFSNPFPVITICAAGYSACTDNGSTKGINFMNSIPLDDTWHHYYFAWKQGDEFVQSCFMQDYVHFSDCVWVDTDFAAGTTFNGVALWSTNSWRADVSPHANLWFDELDAK</sequence>
<dbReference type="Proteomes" id="UP000176568">
    <property type="component" value="Unassembled WGS sequence"/>
</dbReference>
<evidence type="ECO:0000256" key="1">
    <source>
        <dbReference type="SAM" id="MobiDB-lite"/>
    </source>
</evidence>
<evidence type="ECO:0000256" key="2">
    <source>
        <dbReference type="SAM" id="SignalP"/>
    </source>
</evidence>
<name>A0A1F4Y2N9_9BACT</name>
<feature type="compositionally biased region" description="Low complexity" evidence="1">
    <location>
        <begin position="434"/>
        <end position="455"/>
    </location>
</feature>
<organism evidence="3 4">
    <name type="scientific">Candidatus Adlerbacteria bacterium RIFOXYC1_FULL_48_26</name>
    <dbReference type="NCBI Taxonomy" id="1797247"/>
    <lineage>
        <taxon>Bacteria</taxon>
        <taxon>Candidatus Adleribacteriota</taxon>
    </lineage>
</organism>
<evidence type="ECO:0000313" key="3">
    <source>
        <dbReference type="EMBL" id="OGC88046.1"/>
    </source>
</evidence>
<evidence type="ECO:0008006" key="5">
    <source>
        <dbReference type="Google" id="ProtNLM"/>
    </source>
</evidence>
<reference evidence="3 4" key="1">
    <citation type="journal article" date="2016" name="Nat. Commun.">
        <title>Thousands of microbial genomes shed light on interconnected biogeochemical processes in an aquifer system.</title>
        <authorList>
            <person name="Anantharaman K."/>
            <person name="Brown C.T."/>
            <person name="Hug L.A."/>
            <person name="Sharon I."/>
            <person name="Castelle C.J."/>
            <person name="Probst A.J."/>
            <person name="Thomas B.C."/>
            <person name="Singh A."/>
            <person name="Wilkins M.J."/>
            <person name="Karaoz U."/>
            <person name="Brodie E.L."/>
            <person name="Williams K.H."/>
            <person name="Hubbard S.S."/>
            <person name="Banfield J.F."/>
        </authorList>
    </citation>
    <scope>NUCLEOTIDE SEQUENCE [LARGE SCALE GENOMIC DNA]</scope>
</reference>
<feature type="chain" id="PRO_5009515527" description="Fungal lipase-like domain-containing protein" evidence="2">
    <location>
        <begin position="26"/>
        <end position="653"/>
    </location>
</feature>
<dbReference type="STRING" id="1797247.A2419_00260"/>
<keyword evidence="2" id="KW-0732">Signal</keyword>
<feature type="region of interest" description="Disordered" evidence="1">
    <location>
        <begin position="397"/>
        <end position="461"/>
    </location>
</feature>